<accession>A0A1S8BBY0</accession>
<dbReference type="Gene3D" id="3.10.290.30">
    <property type="entry name" value="MM3350-like"/>
    <property type="match status" value="1"/>
</dbReference>
<dbReference type="AlphaFoldDB" id="A0A1S8BBY0"/>
<dbReference type="Proteomes" id="UP000190776">
    <property type="component" value="Unassembled WGS sequence"/>
</dbReference>
<evidence type="ECO:0000313" key="7">
    <source>
        <dbReference type="Proteomes" id="UP000190776"/>
    </source>
</evidence>
<organism evidence="6 7">
    <name type="scientific">Diplodia seriata</name>
    <dbReference type="NCBI Taxonomy" id="420778"/>
    <lineage>
        <taxon>Eukaryota</taxon>
        <taxon>Fungi</taxon>
        <taxon>Dikarya</taxon>
        <taxon>Ascomycota</taxon>
        <taxon>Pezizomycotina</taxon>
        <taxon>Dothideomycetes</taxon>
        <taxon>Dothideomycetes incertae sedis</taxon>
        <taxon>Botryosphaeriales</taxon>
        <taxon>Botryosphaeriaceae</taxon>
        <taxon>Diplodia</taxon>
    </lineage>
</organism>
<evidence type="ECO:0000313" key="6">
    <source>
        <dbReference type="EMBL" id="OMP84926.1"/>
    </source>
</evidence>
<dbReference type="OrthoDB" id="245563at2759"/>
<proteinExistence type="predicted"/>
<name>A0A1S8BBY0_9PEZI</name>
<dbReference type="EMBL" id="MSZU01000086">
    <property type="protein sequence ID" value="OMP84926.1"/>
    <property type="molecule type" value="Genomic_DNA"/>
</dbReference>
<dbReference type="PANTHER" id="PTHR41878">
    <property type="entry name" value="LEXA REPRESSOR-RELATED"/>
    <property type="match status" value="1"/>
</dbReference>
<feature type="domain" description="MYND-type" evidence="5">
    <location>
        <begin position="12"/>
        <end position="53"/>
    </location>
</feature>
<dbReference type="InterPro" id="IPR002893">
    <property type="entry name" value="Znf_MYND"/>
</dbReference>
<dbReference type="Pfam" id="PF01753">
    <property type="entry name" value="zf-MYND"/>
    <property type="match status" value="1"/>
</dbReference>
<evidence type="ECO:0000256" key="2">
    <source>
        <dbReference type="ARBA" id="ARBA00022771"/>
    </source>
</evidence>
<dbReference type="GO" id="GO:0008270">
    <property type="term" value="F:zinc ion binding"/>
    <property type="evidence" value="ECO:0007669"/>
    <property type="project" value="UniProtKB-KW"/>
</dbReference>
<comment type="caution">
    <text evidence="6">The sequence shown here is derived from an EMBL/GenBank/DDBJ whole genome shotgun (WGS) entry which is preliminary data.</text>
</comment>
<reference evidence="6 7" key="1">
    <citation type="submission" date="2017-01" db="EMBL/GenBank/DDBJ databases">
        <title>Draft genome sequence of Diplodia seriata F98.1, a fungal species involved in grapevine trunk diseases.</title>
        <authorList>
            <person name="Robert-Siegwald G."/>
            <person name="Vallet J."/>
            <person name="Abou-Mansour E."/>
            <person name="Xu J."/>
            <person name="Rey P."/>
            <person name="Bertsch C."/>
            <person name="Rego C."/>
            <person name="Larignon P."/>
            <person name="Fontaine F."/>
            <person name="Lebrun M.-H."/>
        </authorList>
    </citation>
    <scope>NUCLEOTIDE SEQUENCE [LARGE SCALE GENOMIC DNA]</scope>
    <source>
        <strain evidence="6 7">F98.1</strain>
    </source>
</reference>
<dbReference type="PROSITE" id="PS01360">
    <property type="entry name" value="ZF_MYND_1"/>
    <property type="match status" value="1"/>
</dbReference>
<keyword evidence="2 4" id="KW-0863">Zinc-finger</keyword>
<dbReference type="PANTHER" id="PTHR41878:SF1">
    <property type="entry name" value="TNPR PROTEIN"/>
    <property type="match status" value="1"/>
</dbReference>
<evidence type="ECO:0000256" key="1">
    <source>
        <dbReference type="ARBA" id="ARBA00022723"/>
    </source>
</evidence>
<dbReference type="InterPro" id="IPR024047">
    <property type="entry name" value="MM3350-like_sf"/>
</dbReference>
<evidence type="ECO:0000256" key="3">
    <source>
        <dbReference type="ARBA" id="ARBA00022833"/>
    </source>
</evidence>
<dbReference type="Pfam" id="PF07929">
    <property type="entry name" value="PRiA4_ORF3"/>
    <property type="match status" value="1"/>
</dbReference>
<keyword evidence="1" id="KW-0479">Metal-binding</keyword>
<gene>
    <name evidence="6" type="ORF">BK809_0000678</name>
</gene>
<sequence>MSSIHDNVPGTCSSCEQLPDATTALRRCSRCRTVAYCSSACQTAHWPAHQPSCKRPNYILEAWMCPGEITNPAVKRTLSCPSTATFLELHYALQLAFGWTDTHDWDFCVKDRTYKPRKFNLLDHIRVSGIRDARGLAELKGEDTSAYDAQMAAEPRQFLLRLKSLPGMGYRRTEAFFGDEAHGHPRTPEKPANKLKLWQVLDTEPYNGQQCIYTYDFGDNWDHHIKMKGREAATSTFTCTGGEGARPFEDAGGPQGWKELKQGIRAGTCSEDQKFDMLNNGINLDSFDPNKFNAWSLEDVNAKLVLWHAGEFQLNSQG</sequence>
<keyword evidence="3" id="KW-0862">Zinc</keyword>
<protein>
    <recommendedName>
        <fullName evidence="5">MYND-type domain-containing protein</fullName>
    </recommendedName>
</protein>
<dbReference type="Gene3D" id="6.10.140.2220">
    <property type="match status" value="1"/>
</dbReference>
<dbReference type="InterPro" id="IPR012912">
    <property type="entry name" value="Plasmid_pRiA4b_Orf3-like"/>
</dbReference>
<dbReference type="SUPFAM" id="SSF159941">
    <property type="entry name" value="MM3350-like"/>
    <property type="match status" value="2"/>
</dbReference>
<dbReference type="PROSITE" id="PS50865">
    <property type="entry name" value="ZF_MYND_2"/>
    <property type="match status" value="1"/>
</dbReference>
<evidence type="ECO:0000259" key="5">
    <source>
        <dbReference type="PROSITE" id="PS50865"/>
    </source>
</evidence>
<dbReference type="SUPFAM" id="SSF144232">
    <property type="entry name" value="HIT/MYND zinc finger-like"/>
    <property type="match status" value="1"/>
</dbReference>
<dbReference type="STRING" id="420778.A0A1S8BBY0"/>
<evidence type="ECO:0000256" key="4">
    <source>
        <dbReference type="PROSITE-ProRule" id="PRU00134"/>
    </source>
</evidence>